<evidence type="ECO:0000313" key="13">
    <source>
        <dbReference type="EMBL" id="SJZ35275.1"/>
    </source>
</evidence>
<evidence type="ECO:0000259" key="12">
    <source>
        <dbReference type="Pfam" id="PF04101"/>
    </source>
</evidence>
<dbReference type="Pfam" id="PF04101">
    <property type="entry name" value="Glyco_tran_28_C"/>
    <property type="match status" value="1"/>
</dbReference>
<dbReference type="GO" id="GO:0005886">
    <property type="term" value="C:plasma membrane"/>
    <property type="evidence" value="ECO:0007669"/>
    <property type="project" value="UniProtKB-SubCell"/>
</dbReference>
<evidence type="ECO:0000256" key="9">
    <source>
        <dbReference type="ARBA" id="ARBA00023316"/>
    </source>
</evidence>
<evidence type="ECO:0000256" key="7">
    <source>
        <dbReference type="ARBA" id="ARBA00023136"/>
    </source>
</evidence>
<name>A0A1T4JZ06_9FIRM</name>
<sequence>MRKILMTGGGTAGHVTPNIALFPSLRKNGFEIFYIGTESGIEKKLIEQENIPYFSIKAGKLRRYFDIKNITDISKISKGYFQALSIIHKIKPNIVFSKGGFVSSPVVWAAWTKRIPVIIHESDITPGLANKISIPFSKSICYSFPETINYLPKDKSKLTGIPVRQNLFQGNKNFGKKLCSFDSKSPIVLIIGGSLGSQVLNNIIRSSLQDLLKNFQICHICGKGNFDLNLKNLKGYKQFEYVSDELPHLFAAADIIISRAGATTLNEILALKKPNILIPLSKQASRGDQILNAESYKKHGFSFVIREEELNVEKLIDALKTVYNERNIYVKNMSKSNMANGIEEVMNVILENVK</sequence>
<evidence type="ECO:0000256" key="6">
    <source>
        <dbReference type="ARBA" id="ARBA00022984"/>
    </source>
</evidence>
<keyword evidence="4 10" id="KW-0808">Transferase</keyword>
<keyword evidence="8 10" id="KW-0131">Cell cycle</keyword>
<evidence type="ECO:0000256" key="2">
    <source>
        <dbReference type="ARBA" id="ARBA00022618"/>
    </source>
</evidence>
<comment type="caution">
    <text evidence="10">Lacks conserved residue(s) required for the propagation of feature annotation.</text>
</comment>
<evidence type="ECO:0000256" key="4">
    <source>
        <dbReference type="ARBA" id="ARBA00022679"/>
    </source>
</evidence>
<feature type="binding site" evidence="10">
    <location>
        <position position="164"/>
    </location>
    <ligand>
        <name>UDP-N-acetyl-alpha-D-glucosamine</name>
        <dbReference type="ChEBI" id="CHEBI:57705"/>
    </ligand>
</feature>
<comment type="subcellular location">
    <subcellularLocation>
        <location evidence="10">Cell membrane</location>
        <topology evidence="10">Peripheral membrane protein</topology>
        <orientation evidence="10">Cytoplasmic side</orientation>
    </subcellularLocation>
</comment>
<keyword evidence="1 10" id="KW-1003">Cell membrane</keyword>
<dbReference type="GO" id="GO:0009252">
    <property type="term" value="P:peptidoglycan biosynthetic process"/>
    <property type="evidence" value="ECO:0007669"/>
    <property type="project" value="UniProtKB-UniRule"/>
</dbReference>
<keyword evidence="7 10" id="KW-0472">Membrane</keyword>
<proteinExistence type="inferred from homology"/>
<gene>
    <name evidence="10" type="primary">murG</name>
    <name evidence="13" type="ORF">SAMN02745973_00212</name>
</gene>
<dbReference type="NCBIfam" id="NF009102">
    <property type="entry name" value="PRK12446.1"/>
    <property type="match status" value="1"/>
</dbReference>
<keyword evidence="3 10" id="KW-0328">Glycosyltransferase</keyword>
<dbReference type="UniPathway" id="UPA00219"/>
<dbReference type="GO" id="GO:0008360">
    <property type="term" value="P:regulation of cell shape"/>
    <property type="evidence" value="ECO:0007669"/>
    <property type="project" value="UniProtKB-KW"/>
</dbReference>
<comment type="catalytic activity">
    <reaction evidence="10">
        <text>di-trans,octa-cis-undecaprenyl diphospho-N-acetyl-alpha-D-muramoyl-L-alanyl-D-glutamyl-meso-2,6-diaminopimeloyl-D-alanyl-D-alanine + UDP-N-acetyl-alpha-D-glucosamine = di-trans,octa-cis-undecaprenyl diphospho-[N-acetyl-alpha-D-glucosaminyl-(1-&gt;4)]-N-acetyl-alpha-D-muramoyl-L-alanyl-D-glutamyl-meso-2,6-diaminopimeloyl-D-alanyl-D-alanine + UDP + H(+)</text>
        <dbReference type="Rhea" id="RHEA:31227"/>
        <dbReference type="ChEBI" id="CHEBI:15378"/>
        <dbReference type="ChEBI" id="CHEBI:57705"/>
        <dbReference type="ChEBI" id="CHEBI:58223"/>
        <dbReference type="ChEBI" id="CHEBI:61387"/>
        <dbReference type="ChEBI" id="CHEBI:61388"/>
        <dbReference type="EC" id="2.4.1.227"/>
    </reaction>
</comment>
<protein>
    <recommendedName>
        <fullName evidence="10">UDP-N-acetylglucosamine--N-acetylmuramyl-(pentapeptide) pyrophosphoryl-undecaprenol N-acetylglucosamine transferase</fullName>
        <ecNumber evidence="10">2.4.1.227</ecNumber>
    </recommendedName>
    <alternativeName>
        <fullName evidence="10">Undecaprenyl-PP-MurNAc-pentapeptide-UDPGlcNAc GlcNAc transferase</fullName>
    </alternativeName>
</protein>
<evidence type="ECO:0000256" key="8">
    <source>
        <dbReference type="ARBA" id="ARBA00023306"/>
    </source>
</evidence>
<dbReference type="EMBL" id="FUWV01000001">
    <property type="protein sequence ID" value="SJZ35275.1"/>
    <property type="molecule type" value="Genomic_DNA"/>
</dbReference>
<feature type="domain" description="Glycosyltransferase family 28 N-terminal" evidence="11">
    <location>
        <begin position="4"/>
        <end position="140"/>
    </location>
</feature>
<keyword evidence="6 10" id="KW-0573">Peptidoglycan synthesis</keyword>
<feature type="binding site" evidence="10">
    <location>
        <begin position="11"/>
        <end position="13"/>
    </location>
    <ligand>
        <name>UDP-N-acetyl-alpha-D-glucosamine</name>
        <dbReference type="ChEBI" id="CHEBI:57705"/>
    </ligand>
</feature>
<dbReference type="InterPro" id="IPR006009">
    <property type="entry name" value="GlcNAc_MurG"/>
</dbReference>
<evidence type="ECO:0000256" key="1">
    <source>
        <dbReference type="ARBA" id="ARBA00022475"/>
    </source>
</evidence>
<dbReference type="PANTHER" id="PTHR21015">
    <property type="entry name" value="UDP-N-ACETYLGLUCOSAMINE--N-ACETYLMURAMYL-(PENTAPEPTIDE) PYROPHOSPHORYL-UNDECAPRENOL N-ACETYLGLUCOSAMINE TRANSFERASE 1"/>
    <property type="match status" value="1"/>
</dbReference>
<organism evidence="13 14">
    <name type="scientific">Garciella nitratireducens DSM 15102</name>
    <dbReference type="NCBI Taxonomy" id="1121911"/>
    <lineage>
        <taxon>Bacteria</taxon>
        <taxon>Bacillati</taxon>
        <taxon>Bacillota</taxon>
        <taxon>Clostridia</taxon>
        <taxon>Eubacteriales</taxon>
        <taxon>Eubacteriaceae</taxon>
        <taxon>Garciella</taxon>
    </lineage>
</organism>
<dbReference type="SUPFAM" id="SSF53756">
    <property type="entry name" value="UDP-Glycosyltransferase/glycogen phosphorylase"/>
    <property type="match status" value="1"/>
</dbReference>
<feature type="binding site" evidence="10">
    <location>
        <position position="194"/>
    </location>
    <ligand>
        <name>UDP-N-acetyl-alpha-D-glucosamine</name>
        <dbReference type="ChEBI" id="CHEBI:57705"/>
    </ligand>
</feature>
<comment type="similarity">
    <text evidence="10">Belongs to the glycosyltransferase 28 family. MurG subfamily.</text>
</comment>
<dbReference type="CDD" id="cd03785">
    <property type="entry name" value="GT28_MurG"/>
    <property type="match status" value="1"/>
</dbReference>
<dbReference type="GO" id="GO:0051301">
    <property type="term" value="P:cell division"/>
    <property type="evidence" value="ECO:0007669"/>
    <property type="project" value="UniProtKB-KW"/>
</dbReference>
<accession>A0A1T4JZ06</accession>
<dbReference type="EC" id="2.4.1.227" evidence="10"/>
<dbReference type="NCBIfam" id="TIGR01133">
    <property type="entry name" value="murG"/>
    <property type="match status" value="1"/>
</dbReference>
<evidence type="ECO:0000313" key="14">
    <source>
        <dbReference type="Proteomes" id="UP000196365"/>
    </source>
</evidence>
<dbReference type="InterPro" id="IPR007235">
    <property type="entry name" value="Glyco_trans_28_C"/>
</dbReference>
<dbReference type="HAMAP" id="MF_00033">
    <property type="entry name" value="MurG"/>
    <property type="match status" value="1"/>
</dbReference>
<evidence type="ECO:0000256" key="10">
    <source>
        <dbReference type="HAMAP-Rule" id="MF_00033"/>
    </source>
</evidence>
<dbReference type="GO" id="GO:0050511">
    <property type="term" value="F:undecaprenyldiphospho-muramoylpentapeptide beta-N-acetylglucosaminyltransferase activity"/>
    <property type="evidence" value="ECO:0007669"/>
    <property type="project" value="UniProtKB-UniRule"/>
</dbReference>
<dbReference type="InterPro" id="IPR004276">
    <property type="entry name" value="GlycoTrans_28_N"/>
</dbReference>
<dbReference type="PANTHER" id="PTHR21015:SF27">
    <property type="entry name" value="UDP-N-ACETYLGLUCOSAMINE--N-ACETYLMURAMYL-(PENTAPEPTIDE) PYROPHOSPHORYL-UNDECAPRENOL N-ACETYLGLUCOSAMINE TRANSFERASE"/>
    <property type="match status" value="1"/>
</dbReference>
<dbReference type="OrthoDB" id="9808936at2"/>
<dbReference type="GO" id="GO:0005975">
    <property type="term" value="P:carbohydrate metabolic process"/>
    <property type="evidence" value="ECO:0007669"/>
    <property type="project" value="InterPro"/>
</dbReference>
<dbReference type="Pfam" id="PF03033">
    <property type="entry name" value="Glyco_transf_28"/>
    <property type="match status" value="1"/>
</dbReference>
<dbReference type="GO" id="GO:0051991">
    <property type="term" value="F:UDP-N-acetyl-D-glucosamine:N-acetylmuramoyl-L-alanyl-D-glutamyl-meso-2,6-diaminopimelyl-D-alanyl-D-alanine-diphosphoundecaprenol 4-beta-N-acetylglucosaminlytransferase activity"/>
    <property type="evidence" value="ECO:0007669"/>
    <property type="project" value="RHEA"/>
</dbReference>
<comment type="function">
    <text evidence="10">Cell wall formation. Catalyzes the transfer of a GlcNAc subunit on undecaprenyl-pyrophosphoryl-MurNAc-pentapeptide (lipid intermediate I) to form undecaprenyl-pyrophosphoryl-MurNAc-(pentapeptide)GlcNAc (lipid intermediate II).</text>
</comment>
<dbReference type="GO" id="GO:0071555">
    <property type="term" value="P:cell wall organization"/>
    <property type="evidence" value="ECO:0007669"/>
    <property type="project" value="UniProtKB-KW"/>
</dbReference>
<dbReference type="RefSeq" id="WP_087677657.1">
    <property type="nucleotide sequence ID" value="NZ_FUWV01000001.1"/>
</dbReference>
<feature type="binding site" evidence="10">
    <location>
        <position position="289"/>
    </location>
    <ligand>
        <name>UDP-N-acetyl-alpha-D-glucosamine</name>
        <dbReference type="ChEBI" id="CHEBI:57705"/>
    </ligand>
</feature>
<comment type="pathway">
    <text evidence="10">Cell wall biogenesis; peptidoglycan biosynthesis.</text>
</comment>
<dbReference type="Proteomes" id="UP000196365">
    <property type="component" value="Unassembled WGS sequence"/>
</dbReference>
<evidence type="ECO:0000259" key="11">
    <source>
        <dbReference type="Pfam" id="PF03033"/>
    </source>
</evidence>
<keyword evidence="9 10" id="KW-0961">Cell wall biogenesis/degradation</keyword>
<keyword evidence="14" id="KW-1185">Reference proteome</keyword>
<keyword evidence="2 10" id="KW-0132">Cell division</keyword>
<evidence type="ECO:0000256" key="5">
    <source>
        <dbReference type="ARBA" id="ARBA00022960"/>
    </source>
</evidence>
<feature type="domain" description="Glycosyl transferase family 28 C-terminal" evidence="12">
    <location>
        <begin position="187"/>
        <end position="341"/>
    </location>
</feature>
<dbReference type="AlphaFoldDB" id="A0A1T4JZ06"/>
<reference evidence="13 14" key="1">
    <citation type="submission" date="2017-02" db="EMBL/GenBank/DDBJ databases">
        <authorList>
            <person name="Peterson S.W."/>
        </authorList>
    </citation>
    <scope>NUCLEOTIDE SEQUENCE [LARGE SCALE GENOMIC DNA]</scope>
    <source>
        <strain evidence="13 14">DSM 15102</strain>
    </source>
</reference>
<keyword evidence="5 10" id="KW-0133">Cell shape</keyword>
<evidence type="ECO:0000256" key="3">
    <source>
        <dbReference type="ARBA" id="ARBA00022676"/>
    </source>
</evidence>
<dbReference type="Gene3D" id="3.40.50.2000">
    <property type="entry name" value="Glycogen Phosphorylase B"/>
    <property type="match status" value="2"/>
</dbReference>